<dbReference type="PANTHER" id="PTHR43008">
    <property type="entry name" value="BENZIL REDUCTASE"/>
    <property type="match status" value="1"/>
</dbReference>
<dbReference type="InterPro" id="IPR036291">
    <property type="entry name" value="NAD(P)-bd_dom_sf"/>
</dbReference>
<sequence length="296" mass="30669">MSPSATQSEADLAMHAGVPESQQTPANTSHTALFSLTKKTVAITGGGRGLGITLAGAVLEAGGHVACLDILPEPAAAEWAALQKTAKASGLGLSYHRADVTDEAALAGVFDEIDAESAALGAPFYGCIACAGIQQKVTALEYPQADFERIQRVNVTGAFLTAKHAARVLVKNGVRGSIVLIASMSGQVANRGLTCTAYNTSKAAVQQMCRSLAQEWGHPYGIRVNTLSPGYIRTAMTDDLLATAPELEKIWMAGALLNRLGAPEDFKAPAIFLLSPGSSFMTGADLRVDGGHCASA</sequence>
<evidence type="ECO:0000256" key="1">
    <source>
        <dbReference type="ARBA" id="ARBA00006484"/>
    </source>
</evidence>
<keyword evidence="5" id="KW-1185">Reference proteome</keyword>
<evidence type="ECO:0000256" key="3">
    <source>
        <dbReference type="ARBA" id="ARBA00023002"/>
    </source>
</evidence>
<dbReference type="FunFam" id="3.40.50.720:FF:000245">
    <property type="entry name" value="Short chain dehydrogenase, putative"/>
    <property type="match status" value="1"/>
</dbReference>
<protein>
    <submittedName>
        <fullName evidence="4">Short chain dehydrogenase</fullName>
    </submittedName>
</protein>
<organism evidence="4 5">
    <name type="scientific">Parathielavia appendiculata</name>
    <dbReference type="NCBI Taxonomy" id="2587402"/>
    <lineage>
        <taxon>Eukaryota</taxon>
        <taxon>Fungi</taxon>
        <taxon>Dikarya</taxon>
        <taxon>Ascomycota</taxon>
        <taxon>Pezizomycotina</taxon>
        <taxon>Sordariomycetes</taxon>
        <taxon>Sordariomycetidae</taxon>
        <taxon>Sordariales</taxon>
        <taxon>Chaetomiaceae</taxon>
        <taxon>Parathielavia</taxon>
    </lineage>
</organism>
<keyword evidence="3" id="KW-0560">Oxidoreductase</keyword>
<dbReference type="SUPFAM" id="SSF51735">
    <property type="entry name" value="NAD(P)-binding Rossmann-fold domains"/>
    <property type="match status" value="1"/>
</dbReference>
<dbReference type="PANTHER" id="PTHR43008:SF9">
    <property type="entry name" value="OXIDOREDUCTASE"/>
    <property type="match status" value="1"/>
</dbReference>
<name>A0AAN6Z2S3_9PEZI</name>
<reference evidence="4" key="2">
    <citation type="submission" date="2023-05" db="EMBL/GenBank/DDBJ databases">
        <authorList>
            <consortium name="Lawrence Berkeley National Laboratory"/>
            <person name="Steindorff A."/>
            <person name="Hensen N."/>
            <person name="Bonometti L."/>
            <person name="Westerberg I."/>
            <person name="Brannstrom I.O."/>
            <person name="Guillou S."/>
            <person name="Cros-Aarteil S."/>
            <person name="Calhoun S."/>
            <person name="Haridas S."/>
            <person name="Kuo A."/>
            <person name="Mondo S."/>
            <person name="Pangilinan J."/>
            <person name="Riley R."/>
            <person name="Labutti K."/>
            <person name="Andreopoulos B."/>
            <person name="Lipzen A."/>
            <person name="Chen C."/>
            <person name="Yanf M."/>
            <person name="Daum C."/>
            <person name="Ng V."/>
            <person name="Clum A."/>
            <person name="Ohm R."/>
            <person name="Martin F."/>
            <person name="Silar P."/>
            <person name="Natvig D."/>
            <person name="Lalanne C."/>
            <person name="Gautier V."/>
            <person name="Ament-Velasquez S.L."/>
            <person name="Kruys A."/>
            <person name="Hutchinson M.I."/>
            <person name="Powell A.J."/>
            <person name="Barry K."/>
            <person name="Miller A.N."/>
            <person name="Grigoriev I.V."/>
            <person name="Debuchy R."/>
            <person name="Gladieux P."/>
            <person name="Thoren M.H."/>
            <person name="Johannesson H."/>
        </authorList>
    </citation>
    <scope>NUCLEOTIDE SEQUENCE</scope>
    <source>
        <strain evidence="4">CBS 731.68</strain>
    </source>
</reference>
<gene>
    <name evidence="4" type="ORF">N657DRAFT_655914</name>
</gene>
<dbReference type="InterPro" id="IPR002347">
    <property type="entry name" value="SDR_fam"/>
</dbReference>
<dbReference type="Proteomes" id="UP001302602">
    <property type="component" value="Unassembled WGS sequence"/>
</dbReference>
<reference evidence="4" key="1">
    <citation type="journal article" date="2023" name="Mol. Phylogenet. Evol.">
        <title>Genome-scale phylogeny and comparative genomics of the fungal order Sordariales.</title>
        <authorList>
            <person name="Hensen N."/>
            <person name="Bonometti L."/>
            <person name="Westerberg I."/>
            <person name="Brannstrom I.O."/>
            <person name="Guillou S."/>
            <person name="Cros-Aarteil S."/>
            <person name="Calhoun S."/>
            <person name="Haridas S."/>
            <person name="Kuo A."/>
            <person name="Mondo S."/>
            <person name="Pangilinan J."/>
            <person name="Riley R."/>
            <person name="LaButti K."/>
            <person name="Andreopoulos B."/>
            <person name="Lipzen A."/>
            <person name="Chen C."/>
            <person name="Yan M."/>
            <person name="Daum C."/>
            <person name="Ng V."/>
            <person name="Clum A."/>
            <person name="Steindorff A."/>
            <person name="Ohm R.A."/>
            <person name="Martin F."/>
            <person name="Silar P."/>
            <person name="Natvig D.O."/>
            <person name="Lalanne C."/>
            <person name="Gautier V."/>
            <person name="Ament-Velasquez S.L."/>
            <person name="Kruys A."/>
            <person name="Hutchinson M.I."/>
            <person name="Powell A.J."/>
            <person name="Barry K."/>
            <person name="Miller A.N."/>
            <person name="Grigoriev I.V."/>
            <person name="Debuchy R."/>
            <person name="Gladieux P."/>
            <person name="Hiltunen Thoren M."/>
            <person name="Johannesson H."/>
        </authorList>
    </citation>
    <scope>NUCLEOTIDE SEQUENCE</scope>
    <source>
        <strain evidence="4">CBS 731.68</strain>
    </source>
</reference>
<evidence type="ECO:0000313" key="5">
    <source>
        <dbReference type="Proteomes" id="UP001302602"/>
    </source>
</evidence>
<proteinExistence type="inferred from homology"/>
<dbReference type="AlphaFoldDB" id="A0AAN6Z2S3"/>
<keyword evidence="2" id="KW-0521">NADP</keyword>
<dbReference type="GO" id="GO:0016616">
    <property type="term" value="F:oxidoreductase activity, acting on the CH-OH group of donors, NAD or NADP as acceptor"/>
    <property type="evidence" value="ECO:0007669"/>
    <property type="project" value="UniProtKB-ARBA"/>
</dbReference>
<evidence type="ECO:0000256" key="2">
    <source>
        <dbReference type="ARBA" id="ARBA00022857"/>
    </source>
</evidence>
<accession>A0AAN6Z2S3</accession>
<dbReference type="GeneID" id="87831413"/>
<evidence type="ECO:0000313" key="4">
    <source>
        <dbReference type="EMBL" id="KAK4123500.1"/>
    </source>
</evidence>
<comment type="caution">
    <text evidence="4">The sequence shown here is derived from an EMBL/GenBank/DDBJ whole genome shotgun (WGS) entry which is preliminary data.</text>
</comment>
<dbReference type="RefSeq" id="XP_062647271.1">
    <property type="nucleotide sequence ID" value="XM_062794644.1"/>
</dbReference>
<dbReference type="PRINTS" id="PR00081">
    <property type="entry name" value="GDHRDH"/>
</dbReference>
<comment type="similarity">
    <text evidence="1">Belongs to the short-chain dehydrogenases/reductases (SDR) family.</text>
</comment>
<dbReference type="PROSITE" id="PS00061">
    <property type="entry name" value="ADH_SHORT"/>
    <property type="match status" value="1"/>
</dbReference>
<dbReference type="GO" id="GO:0050664">
    <property type="term" value="F:oxidoreductase activity, acting on NAD(P)H, oxygen as acceptor"/>
    <property type="evidence" value="ECO:0007669"/>
    <property type="project" value="TreeGrafter"/>
</dbReference>
<dbReference type="Pfam" id="PF13561">
    <property type="entry name" value="adh_short_C2"/>
    <property type="match status" value="1"/>
</dbReference>
<dbReference type="Gene3D" id="3.40.50.720">
    <property type="entry name" value="NAD(P)-binding Rossmann-like Domain"/>
    <property type="match status" value="1"/>
</dbReference>
<dbReference type="EMBL" id="MU853228">
    <property type="protein sequence ID" value="KAK4123500.1"/>
    <property type="molecule type" value="Genomic_DNA"/>
</dbReference>
<dbReference type="InterPro" id="IPR020904">
    <property type="entry name" value="Sc_DH/Rdtase_CS"/>
</dbReference>